<dbReference type="PANTHER" id="PTHR30576:SF0">
    <property type="entry name" value="UNDECAPRENYL-PHOSPHATE N-ACETYLGALACTOSAMINYL 1-PHOSPHATE TRANSFERASE-RELATED"/>
    <property type="match status" value="1"/>
</dbReference>
<dbReference type="RefSeq" id="WP_248150274.1">
    <property type="nucleotide sequence ID" value="NZ_JALNMJ010000001.1"/>
</dbReference>
<dbReference type="Proteomes" id="UP001431221">
    <property type="component" value="Unassembled WGS sequence"/>
</dbReference>
<keyword evidence="3" id="KW-1133">Transmembrane helix</keyword>
<keyword evidence="3" id="KW-0472">Membrane</keyword>
<comment type="caution">
    <text evidence="5">The sequence shown here is derived from an EMBL/GenBank/DDBJ whole genome shotgun (WGS) entry which is preliminary data.</text>
</comment>
<feature type="transmembrane region" description="Helical" evidence="3">
    <location>
        <begin position="20"/>
        <end position="39"/>
    </location>
</feature>
<dbReference type="Pfam" id="PF02397">
    <property type="entry name" value="Bac_transf"/>
    <property type="match status" value="1"/>
</dbReference>
<comment type="similarity">
    <text evidence="1">Belongs to the bacterial sugar transferase family.</text>
</comment>
<dbReference type="PANTHER" id="PTHR30576">
    <property type="entry name" value="COLANIC BIOSYNTHESIS UDP-GLUCOSE LIPID CARRIER TRANSFERASE"/>
    <property type="match status" value="1"/>
</dbReference>
<evidence type="ECO:0000259" key="4">
    <source>
        <dbReference type="Pfam" id="PF02397"/>
    </source>
</evidence>
<keyword evidence="6" id="KW-1185">Reference proteome</keyword>
<feature type="transmembrane region" description="Helical" evidence="3">
    <location>
        <begin position="59"/>
        <end position="82"/>
    </location>
</feature>
<keyword evidence="3" id="KW-0812">Transmembrane</keyword>
<evidence type="ECO:0000313" key="5">
    <source>
        <dbReference type="EMBL" id="MCK7611018.1"/>
    </source>
</evidence>
<organism evidence="5 6">
    <name type="scientific">Roseibium sediminicola</name>
    <dbReference type="NCBI Taxonomy" id="2933272"/>
    <lineage>
        <taxon>Bacteria</taxon>
        <taxon>Pseudomonadati</taxon>
        <taxon>Pseudomonadota</taxon>
        <taxon>Alphaproteobacteria</taxon>
        <taxon>Hyphomicrobiales</taxon>
        <taxon>Stappiaceae</taxon>
        <taxon>Roseibium</taxon>
    </lineage>
</organism>
<dbReference type="InterPro" id="IPR003362">
    <property type="entry name" value="Bact_transf"/>
</dbReference>
<reference evidence="5" key="1">
    <citation type="submission" date="2022-04" db="EMBL/GenBank/DDBJ databases">
        <title>Roseibium sp. CAU 1639 isolated from mud.</title>
        <authorList>
            <person name="Kim W."/>
        </authorList>
    </citation>
    <scope>NUCLEOTIDE SEQUENCE</scope>
    <source>
        <strain evidence="5">CAU 1639</strain>
    </source>
</reference>
<sequence length="250" mass="27254">MADETVSYGAEDHSREALNLAGYVVWGGLAAGAIGGTAARRTRRNRPSRALNSAMKKALDLTGATAGLLLLFPLFVAISVAIKATSRGPVLFCQKRYGRNGTPFTVLKFRTMHLHQCDPSGVSQTVANDPRVTTVGSFLRKSNFDELPQLINVLRGDMSLVGPRPHVPGMLAAGVPYETFDPRYMARHEVLPGLTGLAQVSGFRGETKEAYAARMRLECDLAYIRQQSILLDLRIIAATIVNEFFKGRGY</sequence>
<name>A0ABT0GNM1_9HYPH</name>
<accession>A0ABT0GNM1</accession>
<protein>
    <submittedName>
        <fullName evidence="5">Sugar transferase</fullName>
    </submittedName>
</protein>
<feature type="domain" description="Bacterial sugar transferase" evidence="4">
    <location>
        <begin position="56"/>
        <end position="242"/>
    </location>
</feature>
<dbReference type="GO" id="GO:0016740">
    <property type="term" value="F:transferase activity"/>
    <property type="evidence" value="ECO:0007669"/>
    <property type="project" value="UniProtKB-KW"/>
</dbReference>
<evidence type="ECO:0000313" key="6">
    <source>
        <dbReference type="Proteomes" id="UP001431221"/>
    </source>
</evidence>
<evidence type="ECO:0000256" key="3">
    <source>
        <dbReference type="SAM" id="Phobius"/>
    </source>
</evidence>
<evidence type="ECO:0000256" key="1">
    <source>
        <dbReference type="ARBA" id="ARBA00006464"/>
    </source>
</evidence>
<evidence type="ECO:0000256" key="2">
    <source>
        <dbReference type="ARBA" id="ARBA00023169"/>
    </source>
</evidence>
<gene>
    <name evidence="5" type="ORF">M0H32_02495</name>
</gene>
<proteinExistence type="inferred from homology"/>
<keyword evidence="2" id="KW-0270">Exopolysaccharide synthesis</keyword>
<keyword evidence="5" id="KW-0808">Transferase</keyword>
<dbReference type="EMBL" id="JALNMJ010000001">
    <property type="protein sequence ID" value="MCK7611018.1"/>
    <property type="molecule type" value="Genomic_DNA"/>
</dbReference>